<sequence length="761" mass="84175">MSDPRVSAGLSRQDTTPIVPPSGTGNSKPREHQDRARALELDGAPALQRVHLQRQAAMPFPPKKPSHTPARKADRTSRTSASGSAPPNTPGFVPPPASQPPRPPSVTPMAQAPPQQYQGPYMVCHHALVNIENSSNAGRKYPQLHGPYAPVPYVPVMPQSAPVMNPQYYHHQNPIAAQYVPAPPVHGTTTTDAPPPTPQNSEDSKNAWLLWNQLTPTQQQQLLAYHTQQSQTLAQEAEEASEMTVDEEWDAGVSGKGKGPASENRPGASATHPGASVSDDNTPKSPSPGNRASTIPQSDDDDCGTPRPDDYAPADPPTPPSPYDGLTNQFGKLLLHHVQDSHDKMAKLMGDLIAQQSQAQEHLRNTLTKEFRTVHSKVEQIRNPLPTGGRQPNSTMGTTSRARSSTTQACSSPRRSTCAETSPEMAAAVTKLQASQSCVRKHLKKMLNFTTWAELAERYPPLSEAEIKAFGTSKSTVVCTEDAFRIDFVNGWKRTPFNLHARDLFVQNLLRCIKGGAFGFQAHIVPLITETHIENAIDSHMEYCRRKYLEAYNLLVWDSADEEDATKKADQGKRLDKEKKRKAVNSRKKTLFDARISVVMYMGLERHSTLFDRLSPQNMSGDETDGPRRQLPMAYRIVETRWQSDALKTFLRALDAMYRRDWEKPKGLQRAKGGNAPRTRIVRADGRVEDGHAPCGLWRNCYSEEWLRELAPYQRRALKIVNSDYDFDLTTANDDESDSAGEGTSMQEDGGDSADEVEQGL</sequence>
<proteinExistence type="predicted"/>
<dbReference type="EMBL" id="JAPEVG010000893">
    <property type="protein sequence ID" value="KAJ8454770.1"/>
    <property type="molecule type" value="Genomic_DNA"/>
</dbReference>
<reference evidence="2" key="1">
    <citation type="submission" date="2022-11" db="EMBL/GenBank/DDBJ databases">
        <title>Genome Sequence of Cubamyces cubensis.</title>
        <authorList>
            <person name="Buettner E."/>
        </authorList>
    </citation>
    <scope>NUCLEOTIDE SEQUENCE</scope>
    <source>
        <strain evidence="2">MPL-01</strain>
    </source>
</reference>
<feature type="compositionally biased region" description="Acidic residues" evidence="1">
    <location>
        <begin position="236"/>
        <end position="250"/>
    </location>
</feature>
<dbReference type="AlphaFoldDB" id="A0AAD7TFG7"/>
<organism evidence="2 3">
    <name type="scientific">Trametes cubensis</name>
    <dbReference type="NCBI Taxonomy" id="1111947"/>
    <lineage>
        <taxon>Eukaryota</taxon>
        <taxon>Fungi</taxon>
        <taxon>Dikarya</taxon>
        <taxon>Basidiomycota</taxon>
        <taxon>Agaricomycotina</taxon>
        <taxon>Agaricomycetes</taxon>
        <taxon>Polyporales</taxon>
        <taxon>Polyporaceae</taxon>
        <taxon>Trametes</taxon>
    </lineage>
</organism>
<gene>
    <name evidence="2" type="ORF">ONZ51_g12840</name>
</gene>
<name>A0AAD7TFG7_9APHY</name>
<feature type="compositionally biased region" description="Acidic residues" evidence="1">
    <location>
        <begin position="749"/>
        <end position="761"/>
    </location>
</feature>
<feature type="compositionally biased region" description="Pro residues" evidence="1">
    <location>
        <begin position="87"/>
        <end position="106"/>
    </location>
</feature>
<evidence type="ECO:0000313" key="3">
    <source>
        <dbReference type="Proteomes" id="UP001215151"/>
    </source>
</evidence>
<feature type="compositionally biased region" description="Polar residues" evidence="1">
    <location>
        <begin position="278"/>
        <end position="297"/>
    </location>
</feature>
<feature type="region of interest" description="Disordered" evidence="1">
    <location>
        <begin position="382"/>
        <end position="421"/>
    </location>
</feature>
<protein>
    <submittedName>
        <fullName evidence="2">Uncharacterized protein</fullName>
    </submittedName>
</protein>
<evidence type="ECO:0000256" key="1">
    <source>
        <dbReference type="SAM" id="MobiDB-lite"/>
    </source>
</evidence>
<feature type="region of interest" description="Disordered" evidence="1">
    <location>
        <begin position="179"/>
        <end position="203"/>
    </location>
</feature>
<feature type="compositionally biased region" description="Low complexity" evidence="1">
    <location>
        <begin position="394"/>
        <end position="412"/>
    </location>
</feature>
<evidence type="ECO:0000313" key="2">
    <source>
        <dbReference type="EMBL" id="KAJ8454770.1"/>
    </source>
</evidence>
<feature type="region of interest" description="Disordered" evidence="1">
    <location>
        <begin position="233"/>
        <end position="328"/>
    </location>
</feature>
<accession>A0AAD7TFG7</accession>
<feature type="region of interest" description="Disordered" evidence="1">
    <location>
        <begin position="730"/>
        <end position="761"/>
    </location>
</feature>
<dbReference type="Proteomes" id="UP001215151">
    <property type="component" value="Unassembled WGS sequence"/>
</dbReference>
<feature type="compositionally biased region" description="Basic and acidic residues" evidence="1">
    <location>
        <begin position="28"/>
        <end position="40"/>
    </location>
</feature>
<comment type="caution">
    <text evidence="2">The sequence shown here is derived from an EMBL/GenBank/DDBJ whole genome shotgun (WGS) entry which is preliminary data.</text>
</comment>
<feature type="region of interest" description="Disordered" evidence="1">
    <location>
        <begin position="1"/>
        <end position="114"/>
    </location>
</feature>
<keyword evidence="3" id="KW-1185">Reference proteome</keyword>